<dbReference type="Pfam" id="PF00735">
    <property type="entry name" value="Septin"/>
    <property type="match status" value="1"/>
</dbReference>
<dbReference type="PROSITE" id="PS51719">
    <property type="entry name" value="G_SEPTIN"/>
    <property type="match status" value="1"/>
</dbReference>
<protein>
    <submittedName>
        <fullName evidence="2">Septin-1</fullName>
    </submittedName>
</protein>
<name>A0A0C2MBG4_THEKT</name>
<dbReference type="OMA" id="INFIERG"/>
<comment type="caution">
    <text evidence="2">The sequence shown here is derived from an EMBL/GenBank/DDBJ whole genome shotgun (WGS) entry which is preliminary data.</text>
</comment>
<evidence type="ECO:0000313" key="3">
    <source>
        <dbReference type="Proteomes" id="UP000031668"/>
    </source>
</evidence>
<organism evidence="2 3">
    <name type="scientific">Thelohanellus kitauei</name>
    <name type="common">Myxosporean</name>
    <dbReference type="NCBI Taxonomy" id="669202"/>
    <lineage>
        <taxon>Eukaryota</taxon>
        <taxon>Metazoa</taxon>
        <taxon>Cnidaria</taxon>
        <taxon>Myxozoa</taxon>
        <taxon>Myxosporea</taxon>
        <taxon>Bivalvulida</taxon>
        <taxon>Platysporina</taxon>
        <taxon>Myxobolidae</taxon>
        <taxon>Thelohanellus</taxon>
    </lineage>
</organism>
<dbReference type="InterPro" id="IPR030379">
    <property type="entry name" value="G_SEPTIN_dom"/>
</dbReference>
<gene>
    <name evidence="2" type="ORF">RF11_14351</name>
</gene>
<feature type="domain" description="Septin-type G" evidence="1">
    <location>
        <begin position="1"/>
        <end position="156"/>
    </location>
</feature>
<dbReference type="PANTHER" id="PTHR18884">
    <property type="entry name" value="SEPTIN"/>
    <property type="match status" value="1"/>
</dbReference>
<reference evidence="2 3" key="1">
    <citation type="journal article" date="2014" name="Genome Biol. Evol.">
        <title>The genome of the myxosporean Thelohanellus kitauei shows adaptations to nutrient acquisition within its fish host.</title>
        <authorList>
            <person name="Yang Y."/>
            <person name="Xiong J."/>
            <person name="Zhou Z."/>
            <person name="Huo F."/>
            <person name="Miao W."/>
            <person name="Ran C."/>
            <person name="Liu Y."/>
            <person name="Zhang J."/>
            <person name="Feng J."/>
            <person name="Wang M."/>
            <person name="Wang M."/>
            <person name="Wang L."/>
            <person name="Yao B."/>
        </authorList>
    </citation>
    <scope>NUCLEOTIDE SEQUENCE [LARGE SCALE GENOMIC DNA]</scope>
    <source>
        <strain evidence="2">Wuqing</strain>
    </source>
</reference>
<dbReference type="InterPro" id="IPR027417">
    <property type="entry name" value="P-loop_NTPase"/>
</dbReference>
<sequence>MITPDHRGLKQLDIALMKAVHNMVNIFPILAKADTYTNQELAEMKRRVINDLNANEIKIYEFPECDSDDNPEFVKLNEEMKKLVPFSVVGSLETVPVAGKTVRGRKYPWGFVEIDDPMNSEFPYLKKMLFRTHTHDLRDITSDVHYESYRTKILTSGNHFTVNIIDKDTGSDTSPF</sequence>
<dbReference type="GO" id="GO:0005525">
    <property type="term" value="F:GTP binding"/>
    <property type="evidence" value="ECO:0007669"/>
    <property type="project" value="InterPro"/>
</dbReference>
<keyword evidence="3" id="KW-1185">Reference proteome</keyword>
<dbReference type="AlphaFoldDB" id="A0A0C2MBG4"/>
<dbReference type="OrthoDB" id="416553at2759"/>
<accession>A0A0C2MBG4</accession>
<evidence type="ECO:0000313" key="2">
    <source>
        <dbReference type="EMBL" id="KII61679.1"/>
    </source>
</evidence>
<evidence type="ECO:0000259" key="1">
    <source>
        <dbReference type="PROSITE" id="PS51719"/>
    </source>
</evidence>
<dbReference type="Gene3D" id="3.40.50.300">
    <property type="entry name" value="P-loop containing nucleotide triphosphate hydrolases"/>
    <property type="match status" value="1"/>
</dbReference>
<dbReference type="EMBL" id="JWZT01005283">
    <property type="protein sequence ID" value="KII61679.1"/>
    <property type="molecule type" value="Genomic_DNA"/>
</dbReference>
<dbReference type="Proteomes" id="UP000031668">
    <property type="component" value="Unassembled WGS sequence"/>
</dbReference>
<proteinExistence type="predicted"/>